<dbReference type="InterPro" id="IPR015424">
    <property type="entry name" value="PyrdxlP-dep_Trfase"/>
</dbReference>
<dbReference type="SUPFAM" id="SSF53383">
    <property type="entry name" value="PLP-dependent transferases"/>
    <property type="match status" value="1"/>
</dbReference>
<dbReference type="Pfam" id="PF00266">
    <property type="entry name" value="Aminotran_5"/>
    <property type="match status" value="1"/>
</dbReference>
<sequence length="422" mass="46600">MAPHSIEAQATATVIGTTKAGFSILSASEKLAPFRRLVPILTDGSSTYINASYNPPSNLVVYEAIARYNEESLHDPTAKSKWQATAQKTRELVARYINTDTANIAFTRDTTEGLGAFAGSLKFKPGDNVVILDSEHPNHAYTWMALREAGLEVRQVPSIVEAEKTGNVVAANAATFAPFVDNRTVAIGLSSIMFHSGQRNDVKDIASTFRPRGIHVLVDMTQQVGFAAIDIQDLGVSAAAFGFHKGLNCPTGIAGLYVDPKVILELKAPPIVGYGGVENVRGDLLVPADQLVYHPNARRFEHLNLSLIASVAANAYLRFYLEDMTPEVVEEHLYKLGDALRQHCKALGIRIIGPEDRKSHAPHLYILDLHDTRWHDHFSQRKIYLTPYRLGIRVSFGWYNNMHDLDVLVRALKEGIELGFPY</sequence>
<protein>
    <recommendedName>
        <fullName evidence="2">Aminotransferase class V domain-containing protein</fullName>
    </recommendedName>
</protein>
<feature type="domain" description="Aminotransferase class V" evidence="2">
    <location>
        <begin position="77"/>
        <end position="376"/>
    </location>
</feature>
<evidence type="ECO:0000259" key="2">
    <source>
        <dbReference type="Pfam" id="PF00266"/>
    </source>
</evidence>
<keyword evidence="1" id="KW-0663">Pyridoxal phosphate</keyword>
<dbReference type="PANTHER" id="PTHR43586:SF8">
    <property type="entry name" value="CYSTEINE DESULFURASE 1, CHLOROPLASTIC"/>
    <property type="match status" value="1"/>
</dbReference>
<gene>
    <name evidence="3" type="ORF">CLO192961_LOCUS328682</name>
</gene>
<keyword evidence="4" id="KW-1185">Reference proteome</keyword>
<dbReference type="InterPro" id="IPR015421">
    <property type="entry name" value="PyrdxlP-dep_Trfase_major"/>
</dbReference>
<dbReference type="InterPro" id="IPR000192">
    <property type="entry name" value="Aminotrans_V_dom"/>
</dbReference>
<dbReference type="EMBL" id="CABFNS010000851">
    <property type="protein sequence ID" value="VUC32439.1"/>
    <property type="molecule type" value="Genomic_DNA"/>
</dbReference>
<dbReference type="PANTHER" id="PTHR43586">
    <property type="entry name" value="CYSTEINE DESULFURASE"/>
    <property type="match status" value="1"/>
</dbReference>
<dbReference type="Gene3D" id="3.40.640.10">
    <property type="entry name" value="Type I PLP-dependent aspartate aminotransferase-like (Major domain)"/>
    <property type="match status" value="1"/>
</dbReference>
<dbReference type="Gene3D" id="3.90.1150.10">
    <property type="entry name" value="Aspartate Aminotransferase, domain 1"/>
    <property type="match status" value="1"/>
</dbReference>
<evidence type="ECO:0000256" key="1">
    <source>
        <dbReference type="ARBA" id="ARBA00022898"/>
    </source>
</evidence>
<evidence type="ECO:0000313" key="3">
    <source>
        <dbReference type="EMBL" id="VUC32439.1"/>
    </source>
</evidence>
<name>A0ABY6UR33_BIOOC</name>
<evidence type="ECO:0000313" key="4">
    <source>
        <dbReference type="Proteomes" id="UP000766486"/>
    </source>
</evidence>
<proteinExistence type="predicted"/>
<dbReference type="InterPro" id="IPR015422">
    <property type="entry name" value="PyrdxlP-dep_Trfase_small"/>
</dbReference>
<accession>A0ABY6UR33</accession>
<dbReference type="Proteomes" id="UP000766486">
    <property type="component" value="Unassembled WGS sequence"/>
</dbReference>
<reference evidence="3 4" key="1">
    <citation type="submission" date="2019-06" db="EMBL/GenBank/DDBJ databases">
        <authorList>
            <person name="Broberg M."/>
        </authorList>
    </citation>
    <scope>NUCLEOTIDE SEQUENCE [LARGE SCALE GENOMIC DNA]</scope>
</reference>
<organism evidence="3 4">
    <name type="scientific">Bionectria ochroleuca</name>
    <name type="common">Gliocladium roseum</name>
    <dbReference type="NCBI Taxonomy" id="29856"/>
    <lineage>
        <taxon>Eukaryota</taxon>
        <taxon>Fungi</taxon>
        <taxon>Dikarya</taxon>
        <taxon>Ascomycota</taxon>
        <taxon>Pezizomycotina</taxon>
        <taxon>Sordariomycetes</taxon>
        <taxon>Hypocreomycetidae</taxon>
        <taxon>Hypocreales</taxon>
        <taxon>Bionectriaceae</taxon>
        <taxon>Clonostachys</taxon>
    </lineage>
</organism>
<comment type="caution">
    <text evidence="3">The sequence shown here is derived from an EMBL/GenBank/DDBJ whole genome shotgun (WGS) entry which is preliminary data.</text>
</comment>